<dbReference type="InterPro" id="IPR046341">
    <property type="entry name" value="SET_dom_sf"/>
</dbReference>
<name>A0A146K779_9EUKA</name>
<dbReference type="PANTHER" id="PTHR47643">
    <property type="entry name" value="TPR DOMAIN PROTEIN (AFU_ORTHOLOGUE AFUA_5G12710)"/>
    <property type="match status" value="1"/>
</dbReference>
<dbReference type="PROSITE" id="PS50280">
    <property type="entry name" value="SET"/>
    <property type="match status" value="1"/>
</dbReference>
<protein>
    <submittedName>
        <fullName evidence="2">SET domain-containing protein</fullName>
    </submittedName>
</protein>
<gene>
    <name evidence="2" type="ORF">TPC1_15569</name>
</gene>
<reference evidence="2" key="1">
    <citation type="submission" date="2015-07" db="EMBL/GenBank/DDBJ databases">
        <title>Adaptation to a free-living lifestyle via gene acquisitions in the diplomonad Trepomonas sp. PC1.</title>
        <authorList>
            <person name="Xu F."/>
            <person name="Jerlstrom-Hultqvist J."/>
            <person name="Kolisko M."/>
            <person name="Simpson A.G.B."/>
            <person name="Roger A.J."/>
            <person name="Svard S.G."/>
            <person name="Andersson J.O."/>
        </authorList>
    </citation>
    <scope>NUCLEOTIDE SEQUENCE</scope>
    <source>
        <strain evidence="2">PC1</strain>
    </source>
</reference>
<evidence type="ECO:0000313" key="2">
    <source>
        <dbReference type="EMBL" id="JAP92477.1"/>
    </source>
</evidence>
<dbReference type="InterPro" id="IPR001214">
    <property type="entry name" value="SET_dom"/>
</dbReference>
<accession>A0A146K779</accession>
<dbReference type="Pfam" id="PF00856">
    <property type="entry name" value="SET"/>
    <property type="match status" value="1"/>
</dbReference>
<dbReference type="Gene3D" id="2.170.270.10">
    <property type="entry name" value="SET domain"/>
    <property type="match status" value="1"/>
</dbReference>
<dbReference type="AlphaFoldDB" id="A0A146K779"/>
<dbReference type="SUPFAM" id="SSF82199">
    <property type="entry name" value="SET domain"/>
    <property type="match status" value="1"/>
</dbReference>
<proteinExistence type="predicted"/>
<dbReference type="InterPro" id="IPR053209">
    <property type="entry name" value="Gramillin-biosynth_MTr"/>
</dbReference>
<dbReference type="EMBL" id="GDID01004129">
    <property type="protein sequence ID" value="JAP92477.1"/>
    <property type="molecule type" value="Transcribed_RNA"/>
</dbReference>
<sequence length="388" mass="44576">ILQQLQNMIETQQMGEGHMQTNKFVLQRKFDNWRYIQEQRELQNKTGMSDPSQTYCDEISMSNMCNQPEADLKMAKIVDLQPKRVLKGSILWGTQIVKPISVIGTNLVIQDDDGLAIEMSIYNKFPVKILLKEIDSIFPIGCRIGIKNPYLRLCPDNNLMLRVDNPSNLIIQYQNNYVPVMKQQKLNRNQKLDYIGPIFIAYVKGKGRGMIATSPIKKGQIIVCETPLCAVQNQQQQMISVTGKEINDHNSVVLNQRLMLEQVDNLVLRAKLNYLFSGDFRKDCPDIQQLRNNDFIEWNKQILSAKQIYQIVKLNAFDLDHIDQLLFLISLINHSKTPNSNLQNMGNQTALIAITDIKAKDEITIDYINAIKDPSTRIQTLKHWGITE</sequence>
<feature type="domain" description="SET" evidence="1">
    <location>
        <begin position="196"/>
        <end position="368"/>
    </location>
</feature>
<dbReference type="PANTHER" id="PTHR47643:SF2">
    <property type="entry name" value="TPR DOMAIN PROTEIN (AFU_ORTHOLOGUE AFUA_5G12710)"/>
    <property type="match status" value="1"/>
</dbReference>
<evidence type="ECO:0000259" key="1">
    <source>
        <dbReference type="PROSITE" id="PS50280"/>
    </source>
</evidence>
<feature type="non-terminal residue" evidence="2">
    <location>
        <position position="1"/>
    </location>
</feature>
<organism evidence="2">
    <name type="scientific">Trepomonas sp. PC1</name>
    <dbReference type="NCBI Taxonomy" id="1076344"/>
    <lineage>
        <taxon>Eukaryota</taxon>
        <taxon>Metamonada</taxon>
        <taxon>Diplomonadida</taxon>
        <taxon>Hexamitidae</taxon>
        <taxon>Hexamitinae</taxon>
        <taxon>Trepomonas</taxon>
    </lineage>
</organism>
<dbReference type="SMART" id="SM00317">
    <property type="entry name" value="SET"/>
    <property type="match status" value="1"/>
</dbReference>